<reference evidence="2" key="1">
    <citation type="submission" date="2017-02" db="EMBL/GenBank/DDBJ databases">
        <authorList>
            <person name="Varghese N."/>
            <person name="Submissions S."/>
        </authorList>
    </citation>
    <scope>NUCLEOTIDE SEQUENCE [LARGE SCALE GENOMIC DNA]</scope>
    <source>
        <strain evidence="2">9H-4</strain>
    </source>
</reference>
<gene>
    <name evidence="1" type="ORF">SAMN06295964_1776</name>
</gene>
<evidence type="ECO:0000313" key="2">
    <source>
        <dbReference type="Proteomes" id="UP000191040"/>
    </source>
</evidence>
<accession>A0A1T4Z0T3</accession>
<evidence type="ECO:0008006" key="3">
    <source>
        <dbReference type="Google" id="ProtNLM"/>
    </source>
</evidence>
<evidence type="ECO:0000313" key="1">
    <source>
        <dbReference type="EMBL" id="SKB07667.1"/>
    </source>
</evidence>
<protein>
    <recommendedName>
        <fullName evidence="3">EVE domain-containing protein</fullName>
    </recommendedName>
</protein>
<dbReference type="AlphaFoldDB" id="A0A1T4Z0T3"/>
<dbReference type="EMBL" id="LT796768">
    <property type="protein sequence ID" value="SKB07667.1"/>
    <property type="molecule type" value="Genomic_DNA"/>
</dbReference>
<sequence length="164" mass="17714">MVIYLCPAGNPVAKQHYQDTVDTPVSISSFGAGSLRAKLDAAHPSGSAPMWGSTPGSNDLHRRKHDLMRTGDIALFYADKKFYSAAVIAVPFVDVAKASQLWGRDTSGNTWELMFSFSEVGQIDLAVETFNAAVGYAPNKYVQGFSRLDDEKSEAVVQLLGLAP</sequence>
<organism evidence="1 2">
    <name type="scientific">Aeromicrobium choanae</name>
    <dbReference type="NCBI Taxonomy" id="1736691"/>
    <lineage>
        <taxon>Bacteria</taxon>
        <taxon>Bacillati</taxon>
        <taxon>Actinomycetota</taxon>
        <taxon>Actinomycetes</taxon>
        <taxon>Propionibacteriales</taxon>
        <taxon>Nocardioidaceae</taxon>
        <taxon>Aeromicrobium</taxon>
    </lineage>
</organism>
<keyword evidence="2" id="KW-1185">Reference proteome</keyword>
<dbReference type="Proteomes" id="UP000191040">
    <property type="component" value="Chromosome I"/>
</dbReference>
<proteinExistence type="predicted"/>
<name>A0A1T4Z0T3_9ACTN</name>